<keyword evidence="1" id="KW-0812">Transmembrane</keyword>
<reference evidence="3" key="1">
    <citation type="submission" date="2016-10" db="EMBL/GenBank/DDBJ databases">
        <authorList>
            <person name="Varghese N."/>
            <person name="Submissions S."/>
        </authorList>
    </citation>
    <scope>NUCLEOTIDE SEQUENCE [LARGE SCALE GENOMIC DNA]</scope>
    <source>
        <strain evidence="3">LMG 26383,CCUG 61248,R- 45681</strain>
    </source>
</reference>
<dbReference type="EMBL" id="FOAN01000001">
    <property type="protein sequence ID" value="SEK45815.1"/>
    <property type="molecule type" value="Genomic_DNA"/>
</dbReference>
<sequence>MVITFVSLTAAHLLIASLIALNSVLEAERERLTAKDILIVALVCAIWPLVACVLLLTKGRRNLDPGQRQCLPTMR</sequence>
<dbReference type="Proteomes" id="UP000199664">
    <property type="component" value="Unassembled WGS sequence"/>
</dbReference>
<evidence type="ECO:0000313" key="2">
    <source>
        <dbReference type="EMBL" id="SEK45815.1"/>
    </source>
</evidence>
<keyword evidence="1" id="KW-1133">Transmembrane helix</keyword>
<protein>
    <submittedName>
        <fullName evidence="2">Uncharacterized protein</fullName>
    </submittedName>
</protein>
<gene>
    <name evidence="2" type="ORF">SAMN04515666_101567</name>
</gene>
<feature type="transmembrane region" description="Helical" evidence="1">
    <location>
        <begin position="37"/>
        <end position="57"/>
    </location>
</feature>
<keyword evidence="1" id="KW-0472">Membrane</keyword>
<name>A0A1H7HCE9_9HYPH</name>
<dbReference type="RefSeq" id="WP_091829550.1">
    <property type="nucleotide sequence ID" value="NZ_FOAN01000001.1"/>
</dbReference>
<proteinExistence type="predicted"/>
<keyword evidence="3" id="KW-1185">Reference proteome</keyword>
<organism evidence="2 3">
    <name type="scientific">Bosea lupini</name>
    <dbReference type="NCBI Taxonomy" id="1036779"/>
    <lineage>
        <taxon>Bacteria</taxon>
        <taxon>Pseudomonadati</taxon>
        <taxon>Pseudomonadota</taxon>
        <taxon>Alphaproteobacteria</taxon>
        <taxon>Hyphomicrobiales</taxon>
        <taxon>Boseaceae</taxon>
        <taxon>Bosea</taxon>
    </lineage>
</organism>
<dbReference type="AlphaFoldDB" id="A0A1H7HCE9"/>
<accession>A0A1H7HCE9</accession>
<dbReference type="OrthoDB" id="9891096at2"/>
<evidence type="ECO:0000313" key="3">
    <source>
        <dbReference type="Proteomes" id="UP000199664"/>
    </source>
</evidence>
<evidence type="ECO:0000256" key="1">
    <source>
        <dbReference type="SAM" id="Phobius"/>
    </source>
</evidence>